<keyword evidence="1" id="KW-1133">Transmembrane helix</keyword>
<sequence length="77" mass="8833">MAYFSAKVCEKIPNTSEKEFSCKEIEVEISENFNLFGNYPNDLLFQYWSVGFGSVVFFYCVSLGVGKVLKFIDSLQH</sequence>
<evidence type="ECO:0000313" key="3">
    <source>
        <dbReference type="Proteomes" id="UP000254031"/>
    </source>
</evidence>
<accession>A0A378NB66</accession>
<name>A0A378NB66_MANHA</name>
<dbReference type="EMBL" id="UGPL01000006">
    <property type="protein sequence ID" value="STY65107.1"/>
    <property type="molecule type" value="Genomic_DNA"/>
</dbReference>
<evidence type="ECO:0000256" key="1">
    <source>
        <dbReference type="SAM" id="Phobius"/>
    </source>
</evidence>
<organism evidence="2 3">
    <name type="scientific">Mannheimia haemolytica</name>
    <name type="common">Pasteurella haemolytica</name>
    <dbReference type="NCBI Taxonomy" id="75985"/>
    <lineage>
        <taxon>Bacteria</taxon>
        <taxon>Pseudomonadati</taxon>
        <taxon>Pseudomonadota</taxon>
        <taxon>Gammaproteobacteria</taxon>
        <taxon>Pasteurellales</taxon>
        <taxon>Pasteurellaceae</taxon>
        <taxon>Mannheimia</taxon>
    </lineage>
</organism>
<dbReference type="AlphaFoldDB" id="A0A378NB66"/>
<evidence type="ECO:0000313" key="2">
    <source>
        <dbReference type="EMBL" id="STY65107.1"/>
    </source>
</evidence>
<keyword evidence="1" id="KW-0472">Membrane</keyword>
<proteinExistence type="predicted"/>
<keyword evidence="1" id="KW-0812">Transmembrane</keyword>
<dbReference type="Proteomes" id="UP000254031">
    <property type="component" value="Unassembled WGS sequence"/>
</dbReference>
<protein>
    <submittedName>
        <fullName evidence="2">Uncharacterized protein</fullName>
    </submittedName>
</protein>
<dbReference type="RefSeq" id="WP_020824067.1">
    <property type="nucleotide sequence ID" value="NZ_CP017500.1"/>
</dbReference>
<gene>
    <name evidence="2" type="ORF">NCTC9380_00363</name>
</gene>
<feature type="transmembrane region" description="Helical" evidence="1">
    <location>
        <begin position="45"/>
        <end position="69"/>
    </location>
</feature>
<reference evidence="2 3" key="1">
    <citation type="submission" date="2018-06" db="EMBL/GenBank/DDBJ databases">
        <authorList>
            <consortium name="Pathogen Informatics"/>
            <person name="Doyle S."/>
        </authorList>
    </citation>
    <scope>NUCLEOTIDE SEQUENCE [LARGE SCALE GENOMIC DNA]</scope>
    <source>
        <strain evidence="2 3">NCTC9380</strain>
    </source>
</reference>